<dbReference type="SMART" id="SM00487">
    <property type="entry name" value="DEXDc"/>
    <property type="match status" value="1"/>
</dbReference>
<keyword evidence="24" id="KW-1185">Reference proteome</keyword>
<dbReference type="FunFam" id="2.170.150.30:FF:000001">
    <property type="entry name" value="Probable ATP-dependent RNA helicase DDX58"/>
    <property type="match status" value="1"/>
</dbReference>
<evidence type="ECO:0000256" key="11">
    <source>
        <dbReference type="ARBA" id="ARBA00022801"/>
    </source>
</evidence>
<dbReference type="InterPro" id="IPR011029">
    <property type="entry name" value="DEATH-like_dom_sf"/>
</dbReference>
<dbReference type="GO" id="GO:0003724">
    <property type="term" value="F:RNA helicase activity"/>
    <property type="evidence" value="ECO:0007669"/>
    <property type="project" value="UniProtKB-EC"/>
</dbReference>
<dbReference type="InterPro" id="IPR051363">
    <property type="entry name" value="RLR_Helicase"/>
</dbReference>
<keyword evidence="8" id="KW-0479">Metal-binding</keyword>
<evidence type="ECO:0000256" key="3">
    <source>
        <dbReference type="ARBA" id="ARBA00012552"/>
    </source>
</evidence>
<dbReference type="Pfam" id="PF16739">
    <property type="entry name" value="CARD_2"/>
    <property type="match status" value="2"/>
</dbReference>
<keyword evidence="6" id="KW-0597">Phosphoprotein</keyword>
<keyword evidence="13" id="KW-0862">Zinc</keyword>
<dbReference type="GO" id="GO:0016787">
    <property type="term" value="F:hydrolase activity"/>
    <property type="evidence" value="ECO:0007669"/>
    <property type="project" value="UniProtKB-KW"/>
</dbReference>
<reference evidence="23 24" key="1">
    <citation type="journal article" date="2018" name="Nat. Ecol. Evol.">
        <title>Shark genomes provide insights into elasmobranch evolution and the origin of vertebrates.</title>
        <authorList>
            <person name="Hara Y"/>
            <person name="Yamaguchi K"/>
            <person name="Onimaru K"/>
            <person name="Kadota M"/>
            <person name="Koyanagi M"/>
            <person name="Keeley SD"/>
            <person name="Tatsumi K"/>
            <person name="Tanaka K"/>
            <person name="Motone F"/>
            <person name="Kageyama Y"/>
            <person name="Nozu R"/>
            <person name="Adachi N"/>
            <person name="Nishimura O"/>
            <person name="Nakagawa R"/>
            <person name="Tanegashima C"/>
            <person name="Kiyatake I"/>
            <person name="Matsumoto R"/>
            <person name="Murakumo K"/>
            <person name="Nishida K"/>
            <person name="Terakita A"/>
            <person name="Kuratani S"/>
            <person name="Sato K"/>
            <person name="Hyodo S Kuraku.S."/>
        </authorList>
    </citation>
    <scope>NUCLEOTIDE SEQUENCE [LARGE SCALE GENOMIC DNA]</scope>
</reference>
<dbReference type="GO" id="GO:0003725">
    <property type="term" value="F:double-stranded RNA binding"/>
    <property type="evidence" value="ECO:0007669"/>
    <property type="project" value="TreeGrafter"/>
</dbReference>
<name>A0A401SGV1_CHIPU</name>
<dbReference type="OrthoDB" id="416741at2759"/>
<comment type="similarity">
    <text evidence="2">Belongs to the helicase family. RLR subfamily.</text>
</comment>
<dbReference type="GO" id="GO:0003727">
    <property type="term" value="F:single-stranded RNA binding"/>
    <property type="evidence" value="ECO:0007669"/>
    <property type="project" value="TreeGrafter"/>
</dbReference>
<evidence type="ECO:0000256" key="18">
    <source>
        <dbReference type="ARBA" id="ARBA00023118"/>
    </source>
</evidence>
<dbReference type="STRING" id="137246.A0A401SGV1"/>
<dbReference type="EC" id="3.6.4.13" evidence="3"/>
<evidence type="ECO:0000256" key="6">
    <source>
        <dbReference type="ARBA" id="ARBA00022553"/>
    </source>
</evidence>
<evidence type="ECO:0000256" key="13">
    <source>
        <dbReference type="ARBA" id="ARBA00022833"/>
    </source>
</evidence>
<dbReference type="InterPro" id="IPR027417">
    <property type="entry name" value="P-loop_NTPase"/>
</dbReference>
<accession>A0A401SGV1</accession>
<evidence type="ECO:0000256" key="7">
    <source>
        <dbReference type="ARBA" id="ARBA00022588"/>
    </source>
</evidence>
<dbReference type="CDD" id="cd15805">
    <property type="entry name" value="RIG-I_C"/>
    <property type="match status" value="1"/>
</dbReference>
<keyword evidence="10" id="KW-0547">Nucleotide-binding</keyword>
<dbReference type="GO" id="GO:0005524">
    <property type="term" value="F:ATP binding"/>
    <property type="evidence" value="ECO:0007669"/>
    <property type="project" value="UniProtKB-KW"/>
</dbReference>
<keyword evidence="12" id="KW-0347">Helicase</keyword>
<dbReference type="InterPro" id="IPR011545">
    <property type="entry name" value="DEAD/DEAH_box_helicase_dom"/>
</dbReference>
<dbReference type="SUPFAM" id="SSF52540">
    <property type="entry name" value="P-loop containing nucleoside triphosphate hydrolases"/>
    <property type="match status" value="2"/>
</dbReference>
<evidence type="ECO:0000256" key="19">
    <source>
        <dbReference type="ARBA" id="ARBA00049390"/>
    </source>
</evidence>
<keyword evidence="7" id="KW-0399">Innate immunity</keyword>
<dbReference type="OMA" id="FFANHVP"/>
<dbReference type="InterPro" id="IPR021673">
    <property type="entry name" value="RLR_CTR"/>
</dbReference>
<keyword evidence="5" id="KW-1017">Isopeptide bond</keyword>
<organism evidence="23 24">
    <name type="scientific">Chiloscyllium punctatum</name>
    <name type="common">Brownbanded bambooshark</name>
    <name type="synonym">Hemiscyllium punctatum</name>
    <dbReference type="NCBI Taxonomy" id="137246"/>
    <lineage>
        <taxon>Eukaryota</taxon>
        <taxon>Metazoa</taxon>
        <taxon>Chordata</taxon>
        <taxon>Craniata</taxon>
        <taxon>Vertebrata</taxon>
        <taxon>Chondrichthyes</taxon>
        <taxon>Elasmobranchii</taxon>
        <taxon>Galeomorphii</taxon>
        <taxon>Galeoidea</taxon>
        <taxon>Orectolobiformes</taxon>
        <taxon>Hemiscylliidae</taxon>
        <taxon>Chiloscyllium</taxon>
    </lineage>
</organism>
<evidence type="ECO:0000256" key="15">
    <source>
        <dbReference type="ARBA" id="ARBA00022843"/>
    </source>
</evidence>
<dbReference type="Gene3D" id="3.40.50.300">
    <property type="entry name" value="P-loop containing nucleotide triphosphate hydrolases"/>
    <property type="match status" value="2"/>
</dbReference>
<dbReference type="GO" id="GO:0140374">
    <property type="term" value="P:antiviral innate immune response"/>
    <property type="evidence" value="ECO:0007669"/>
    <property type="project" value="TreeGrafter"/>
</dbReference>
<keyword evidence="14" id="KW-0067">ATP-binding</keyword>
<evidence type="ECO:0000256" key="4">
    <source>
        <dbReference type="ARBA" id="ARBA00022490"/>
    </source>
</evidence>
<keyword evidence="9" id="KW-0677">Repeat</keyword>
<gene>
    <name evidence="23" type="ORF">chiPu_0008047</name>
</gene>
<keyword evidence="17" id="KW-0694">RNA-binding</keyword>
<evidence type="ECO:0000256" key="12">
    <source>
        <dbReference type="ARBA" id="ARBA00022806"/>
    </source>
</evidence>
<keyword evidence="16" id="KW-0391">Immunity</keyword>
<dbReference type="Pfam" id="PF00271">
    <property type="entry name" value="Helicase_C"/>
    <property type="match status" value="1"/>
</dbReference>
<dbReference type="GO" id="GO:0008270">
    <property type="term" value="F:zinc ion binding"/>
    <property type="evidence" value="ECO:0007669"/>
    <property type="project" value="TreeGrafter"/>
</dbReference>
<dbReference type="PANTHER" id="PTHR14074:SF16">
    <property type="entry name" value="ANTIVIRAL INNATE IMMUNE RESPONSE RECEPTOR RIG-I"/>
    <property type="match status" value="1"/>
</dbReference>
<evidence type="ECO:0000256" key="14">
    <source>
        <dbReference type="ARBA" id="ARBA00022840"/>
    </source>
</evidence>
<evidence type="ECO:0000256" key="5">
    <source>
        <dbReference type="ARBA" id="ARBA00022499"/>
    </source>
</evidence>
<evidence type="ECO:0000256" key="1">
    <source>
        <dbReference type="ARBA" id="ARBA00004496"/>
    </source>
</evidence>
<dbReference type="GO" id="GO:0002753">
    <property type="term" value="P:cytoplasmic pattern recognition receptor signaling pathway"/>
    <property type="evidence" value="ECO:0007669"/>
    <property type="project" value="TreeGrafter"/>
</dbReference>
<sequence length="923" mass="105682">MTDVQKENLKLWRHYITGILRPTYIHGFLTSFFSPVDTEQILSLEEKSVIKSAELFLDCLLKLEEQGWYRAFLDELRGADYTGLEQAIENADFTEIAKLEEPKKLLERILPTIVSNIKPCEVINFMPTCLRPRECEEIIQISERKGSTAGAEKLLDCLQRSDKQSFLKEFHLALERCNCNAVTLLLSPDSVEMKTIEENSSNSLSNDVEMHYSEEAESMNTSSAPVSDTEKFQQNLIAVENLQLRDYQIELAEHVLVGDNTIICAPTGCGKTIVALYISEDHLNKAPKGVKRKVVFMATTVPVYEQQYNLFKKHFEQTSYKVCGLCADKVDSSPVQMLVERNDIIVLTPQILLNCLKDERIPSLSLFTLLIFDECHNTTKNHPYNVLMKTYIDLKLGPKTSSLPQIVGLTASLGVGDASSLNDAVNYILQICANLDAESLSTVQKNVVELNKYVFVPKKYTRQTTRRPKDPFADIISQMMAQIEAMARSNYNIDNLSHIQNRSRGTQKYEQWIVEVQKKCKVLQMDDIEEERRICRALFTYTEHLRKYNDALIINDDARTKDAIDYLEDFFNNVKEGGYDETEQKLTALFEDKKQQLLEIDADPSNENPKLTEVKSILKEEYENNLQTKTILFVRTRALADALRKWVLECQELAFLQPEMLLGRSKNTGMTLPLQKEVLISFKGDSGTKILIATSVADEGIDIAQCNLVLLYEYVGNVIKMIQTRGRGRAQNSKCILITSKKEQAEKDMLHFLQEEMMYKAIHEVQRLGQADLVEKINTIQLSDKKMRELLVSIPNTEKPDVSYELLCGRCKTYACNSDDIRVIEECHHTVIDNSFQERYSTQPHKKPKSFNNFQKRQKLHCKDCKHDWGITANYKVFIDLPIIKIESFILKNVKTSDLVPGTKWKNVPFSIKLFDGVEMANK</sequence>
<evidence type="ECO:0000256" key="10">
    <source>
        <dbReference type="ARBA" id="ARBA00022741"/>
    </source>
</evidence>
<comment type="catalytic activity">
    <reaction evidence="19">
        <text>ATP + H2O = ADP + phosphate + H(+)</text>
        <dbReference type="Rhea" id="RHEA:13065"/>
        <dbReference type="ChEBI" id="CHEBI:15377"/>
        <dbReference type="ChEBI" id="CHEBI:15378"/>
        <dbReference type="ChEBI" id="CHEBI:30616"/>
        <dbReference type="ChEBI" id="CHEBI:43474"/>
        <dbReference type="ChEBI" id="CHEBI:456216"/>
        <dbReference type="EC" id="3.6.4.13"/>
    </reaction>
    <physiologicalReaction direction="left-to-right" evidence="19">
        <dbReference type="Rhea" id="RHEA:13066"/>
    </physiologicalReaction>
</comment>
<evidence type="ECO:0000259" key="22">
    <source>
        <dbReference type="PROSITE" id="PS51789"/>
    </source>
</evidence>
<dbReference type="Pfam" id="PF00270">
    <property type="entry name" value="DEAD"/>
    <property type="match status" value="1"/>
</dbReference>
<dbReference type="PANTHER" id="PTHR14074">
    <property type="entry name" value="HELICASE WITH DEATH DOMAIN-RELATED"/>
    <property type="match status" value="1"/>
</dbReference>
<feature type="domain" description="Helicase C-terminal" evidence="21">
    <location>
        <begin position="610"/>
        <end position="774"/>
    </location>
</feature>
<dbReference type="PROSITE" id="PS51194">
    <property type="entry name" value="HELICASE_CTER"/>
    <property type="match status" value="1"/>
</dbReference>
<dbReference type="CDD" id="cd12090">
    <property type="entry name" value="MDA5_ID"/>
    <property type="match status" value="1"/>
</dbReference>
<evidence type="ECO:0000313" key="23">
    <source>
        <dbReference type="EMBL" id="GCC29604.1"/>
    </source>
</evidence>
<evidence type="ECO:0000256" key="9">
    <source>
        <dbReference type="ARBA" id="ARBA00022737"/>
    </source>
</evidence>
<proteinExistence type="inferred from homology"/>
<evidence type="ECO:0000256" key="17">
    <source>
        <dbReference type="ARBA" id="ARBA00022884"/>
    </source>
</evidence>
<keyword evidence="18" id="KW-0051">Antiviral defense</keyword>
<evidence type="ECO:0000313" key="24">
    <source>
        <dbReference type="Proteomes" id="UP000287033"/>
    </source>
</evidence>
<dbReference type="PROSITE" id="PS51192">
    <property type="entry name" value="HELICASE_ATP_BIND_1"/>
    <property type="match status" value="1"/>
</dbReference>
<feature type="domain" description="Helicase ATP-binding" evidence="20">
    <location>
        <begin position="252"/>
        <end position="431"/>
    </location>
</feature>
<dbReference type="Pfam" id="PF11648">
    <property type="entry name" value="RIG-I_C-RD"/>
    <property type="match status" value="1"/>
</dbReference>
<dbReference type="AlphaFoldDB" id="A0A401SGV1"/>
<dbReference type="Pfam" id="PF18119">
    <property type="entry name" value="RIG-I_C"/>
    <property type="match status" value="1"/>
</dbReference>
<dbReference type="Proteomes" id="UP000287033">
    <property type="component" value="Unassembled WGS sequence"/>
</dbReference>
<evidence type="ECO:0000256" key="16">
    <source>
        <dbReference type="ARBA" id="ARBA00022859"/>
    </source>
</evidence>
<dbReference type="PROSITE" id="PS51789">
    <property type="entry name" value="RLR_CTR"/>
    <property type="match status" value="1"/>
</dbReference>
<dbReference type="GO" id="GO:0005737">
    <property type="term" value="C:cytoplasm"/>
    <property type="evidence" value="ECO:0007669"/>
    <property type="project" value="UniProtKB-SubCell"/>
</dbReference>
<dbReference type="EMBL" id="BEZZ01000259">
    <property type="protein sequence ID" value="GCC29604.1"/>
    <property type="molecule type" value="Genomic_DNA"/>
</dbReference>
<dbReference type="InterPro" id="IPR031964">
    <property type="entry name" value="CARD_dom"/>
</dbReference>
<feature type="domain" description="RLR CTR" evidence="22">
    <location>
        <begin position="793"/>
        <end position="922"/>
    </location>
</feature>
<dbReference type="SMART" id="SM00490">
    <property type="entry name" value="HELICc"/>
    <property type="match status" value="1"/>
</dbReference>
<dbReference type="InterPro" id="IPR041204">
    <property type="entry name" value="RIG-I-like_C"/>
</dbReference>
<comment type="subcellular location">
    <subcellularLocation>
        <location evidence="1">Cytoplasm</location>
    </subcellularLocation>
</comment>
<dbReference type="InterPro" id="IPR014001">
    <property type="entry name" value="Helicase_ATP-bd"/>
</dbReference>
<dbReference type="Gene3D" id="1.20.1320.30">
    <property type="match status" value="1"/>
</dbReference>
<evidence type="ECO:0000256" key="8">
    <source>
        <dbReference type="ARBA" id="ARBA00022723"/>
    </source>
</evidence>
<keyword evidence="4" id="KW-0963">Cytoplasm</keyword>
<evidence type="ECO:0000259" key="21">
    <source>
        <dbReference type="PROSITE" id="PS51194"/>
    </source>
</evidence>
<dbReference type="InterPro" id="IPR001650">
    <property type="entry name" value="Helicase_C-like"/>
</dbReference>
<dbReference type="InterPro" id="IPR038557">
    <property type="entry name" value="RLR_C_sf"/>
</dbReference>
<dbReference type="Gene3D" id="1.10.533.10">
    <property type="entry name" value="Death Domain, Fas"/>
    <property type="match status" value="2"/>
</dbReference>
<keyword evidence="11" id="KW-0378">Hydrolase</keyword>
<keyword evidence="15" id="KW-0832">Ubl conjugation</keyword>
<comment type="caution">
    <text evidence="23">The sequence shown here is derived from an EMBL/GenBank/DDBJ whole genome shotgun (WGS) entry which is preliminary data.</text>
</comment>
<protein>
    <recommendedName>
        <fullName evidence="3">RNA helicase</fullName>
        <ecNumber evidence="3">3.6.4.13</ecNumber>
    </recommendedName>
</protein>
<evidence type="ECO:0000259" key="20">
    <source>
        <dbReference type="PROSITE" id="PS51192"/>
    </source>
</evidence>
<evidence type="ECO:0000256" key="2">
    <source>
        <dbReference type="ARBA" id="ARBA00006866"/>
    </source>
</evidence>
<dbReference type="Gene3D" id="2.170.150.30">
    <property type="entry name" value="RIG-I-like receptor, C-terminal regulatory domain"/>
    <property type="match status" value="1"/>
</dbReference>